<reference evidence="6 7" key="1">
    <citation type="submission" date="2018-11" db="EMBL/GenBank/DDBJ databases">
        <authorList>
            <person name="Li F."/>
        </authorList>
    </citation>
    <scope>NUCLEOTIDE SEQUENCE [LARGE SCALE GENOMIC DNA]</scope>
    <source>
        <strain evidence="6 7">Gsoil 097</strain>
    </source>
</reference>
<organism evidence="6 7">
    <name type="scientific">Nocardioides marmoriginsengisoli</name>
    <dbReference type="NCBI Taxonomy" id="661483"/>
    <lineage>
        <taxon>Bacteria</taxon>
        <taxon>Bacillati</taxon>
        <taxon>Actinomycetota</taxon>
        <taxon>Actinomycetes</taxon>
        <taxon>Propionibacteriales</taxon>
        <taxon>Nocardioidaceae</taxon>
        <taxon>Nocardioides</taxon>
    </lineage>
</organism>
<evidence type="ECO:0000256" key="3">
    <source>
        <dbReference type="ARBA" id="ARBA00023163"/>
    </source>
</evidence>
<dbReference type="AlphaFoldDB" id="A0A3N0CAR0"/>
<dbReference type="GO" id="GO:0003700">
    <property type="term" value="F:DNA-binding transcription factor activity"/>
    <property type="evidence" value="ECO:0007669"/>
    <property type="project" value="TreeGrafter"/>
</dbReference>
<dbReference type="InterPro" id="IPR009057">
    <property type="entry name" value="Homeodomain-like_sf"/>
</dbReference>
<gene>
    <name evidence="6" type="ORF">EFK50_18860</name>
</gene>
<evidence type="ECO:0000256" key="1">
    <source>
        <dbReference type="ARBA" id="ARBA00023015"/>
    </source>
</evidence>
<dbReference type="RefSeq" id="WP_123229151.1">
    <property type="nucleotide sequence ID" value="NZ_RJSE01000009.1"/>
</dbReference>
<name>A0A3N0CAR0_9ACTN</name>
<dbReference type="PROSITE" id="PS01081">
    <property type="entry name" value="HTH_TETR_1"/>
    <property type="match status" value="1"/>
</dbReference>
<keyword evidence="3" id="KW-0804">Transcription</keyword>
<dbReference type="SUPFAM" id="SSF46689">
    <property type="entry name" value="Homeodomain-like"/>
    <property type="match status" value="1"/>
</dbReference>
<proteinExistence type="predicted"/>
<evidence type="ECO:0000313" key="6">
    <source>
        <dbReference type="EMBL" id="RNL60399.1"/>
    </source>
</evidence>
<dbReference type="GO" id="GO:0000976">
    <property type="term" value="F:transcription cis-regulatory region binding"/>
    <property type="evidence" value="ECO:0007669"/>
    <property type="project" value="TreeGrafter"/>
</dbReference>
<evidence type="ECO:0000259" key="5">
    <source>
        <dbReference type="PROSITE" id="PS50977"/>
    </source>
</evidence>
<dbReference type="OrthoDB" id="4709704at2"/>
<dbReference type="Proteomes" id="UP000267128">
    <property type="component" value="Unassembled WGS sequence"/>
</dbReference>
<sequence length="202" mass="21765">MPRISAATIAEHVAHQEAAVIDAARRLFDARGYQQVSLRDIAEEVGLSRTSLYRYFPTKAHLVQGWFEAAMVPLVDASAAAVAGDGSAADRLDRWLVVQLDFILDDEHTALVSASLASEDLPDEVREHIGARHRELYATLVPLLEGPAGADRALVRTRTLLIAGLVRSAADLVRAGVARDRVDAELSRSALAVAELAPGRRG</sequence>
<keyword evidence="2 4" id="KW-0238">DNA-binding</keyword>
<dbReference type="EMBL" id="RJSE01000009">
    <property type="protein sequence ID" value="RNL60399.1"/>
    <property type="molecule type" value="Genomic_DNA"/>
</dbReference>
<dbReference type="PROSITE" id="PS50977">
    <property type="entry name" value="HTH_TETR_2"/>
    <property type="match status" value="1"/>
</dbReference>
<keyword evidence="7" id="KW-1185">Reference proteome</keyword>
<accession>A0A3N0CAR0</accession>
<dbReference type="InterPro" id="IPR023772">
    <property type="entry name" value="DNA-bd_HTH_TetR-type_CS"/>
</dbReference>
<evidence type="ECO:0000256" key="2">
    <source>
        <dbReference type="ARBA" id="ARBA00023125"/>
    </source>
</evidence>
<feature type="domain" description="HTH tetR-type" evidence="5">
    <location>
        <begin position="14"/>
        <end position="74"/>
    </location>
</feature>
<dbReference type="PRINTS" id="PR00455">
    <property type="entry name" value="HTHTETR"/>
</dbReference>
<dbReference type="InterPro" id="IPR001647">
    <property type="entry name" value="HTH_TetR"/>
</dbReference>
<keyword evidence="1" id="KW-0805">Transcription regulation</keyword>
<dbReference type="PANTHER" id="PTHR30055">
    <property type="entry name" value="HTH-TYPE TRANSCRIPTIONAL REGULATOR RUTR"/>
    <property type="match status" value="1"/>
</dbReference>
<dbReference type="Pfam" id="PF00440">
    <property type="entry name" value="TetR_N"/>
    <property type="match status" value="1"/>
</dbReference>
<dbReference type="PANTHER" id="PTHR30055:SF234">
    <property type="entry name" value="HTH-TYPE TRANSCRIPTIONAL REGULATOR BETI"/>
    <property type="match status" value="1"/>
</dbReference>
<dbReference type="Gene3D" id="1.10.357.10">
    <property type="entry name" value="Tetracycline Repressor, domain 2"/>
    <property type="match status" value="1"/>
</dbReference>
<evidence type="ECO:0000313" key="7">
    <source>
        <dbReference type="Proteomes" id="UP000267128"/>
    </source>
</evidence>
<feature type="DNA-binding region" description="H-T-H motif" evidence="4">
    <location>
        <begin position="37"/>
        <end position="56"/>
    </location>
</feature>
<dbReference type="Gene3D" id="1.10.10.60">
    <property type="entry name" value="Homeodomain-like"/>
    <property type="match status" value="1"/>
</dbReference>
<evidence type="ECO:0000256" key="4">
    <source>
        <dbReference type="PROSITE-ProRule" id="PRU00335"/>
    </source>
</evidence>
<protein>
    <submittedName>
        <fullName evidence="6">TetR/AcrR family transcriptional regulator</fullName>
    </submittedName>
</protein>
<dbReference type="InterPro" id="IPR050109">
    <property type="entry name" value="HTH-type_TetR-like_transc_reg"/>
</dbReference>
<comment type="caution">
    <text evidence="6">The sequence shown here is derived from an EMBL/GenBank/DDBJ whole genome shotgun (WGS) entry which is preliminary data.</text>
</comment>